<evidence type="ECO:0000256" key="7">
    <source>
        <dbReference type="ARBA" id="ARBA00023237"/>
    </source>
</evidence>
<evidence type="ECO:0000313" key="9">
    <source>
        <dbReference type="EMBL" id="TDK47372.1"/>
    </source>
</evidence>
<keyword evidence="6" id="KW-0472">Membrane</keyword>
<organism evidence="9 10">
    <name type="scientific">Antarcticimicrobium luteum</name>
    <dbReference type="NCBI Taxonomy" id="2547397"/>
    <lineage>
        <taxon>Bacteria</taxon>
        <taxon>Pseudomonadati</taxon>
        <taxon>Pseudomonadota</taxon>
        <taxon>Alphaproteobacteria</taxon>
        <taxon>Rhodobacterales</taxon>
        <taxon>Paracoccaceae</taxon>
        <taxon>Antarcticimicrobium</taxon>
    </lineage>
</organism>
<evidence type="ECO:0000256" key="1">
    <source>
        <dbReference type="ARBA" id="ARBA00004571"/>
    </source>
</evidence>
<dbReference type="PANTHER" id="PTHR35093:SF8">
    <property type="entry name" value="OUTER MEMBRANE PROTEIN NMB0088-RELATED"/>
    <property type="match status" value="1"/>
</dbReference>
<dbReference type="OrthoDB" id="9922at2"/>
<accession>A0A4R5V5W6</accession>
<sequence length="436" mass="45950">MGRQISAGPYREREMTVNKLRGRFAVSAFSTLVSGLILSTPAHATNGYFSNGYNPQSKAMAGSGVAVDNGVLGLAQNPALGFRVGNGAEGCITLFAPERGFTIGGAAPLTPGSYSSENNLFAIPCGGANFRLNDRSTVGFVIYGNGGMNTEYVGNPFAGLGAGTSPLGVNLEQVFMSVSFAYQINDALSLGIAPVFAAQRFSATGLQAFGAMSTNPAALTNNGDDWSHGWGLNLGMAWEPSAEWTIGASYRTRMQMDQFRSYAGLFAEQGDFDIPATATLGAAYTPAAYSNLTLTAEFQRIFFSDVAAISNSGALLATPLGANNGPGFGWKDMNVVRAAAIYRASPRLTLRGGVSYATDFTDDNEVLLNVLAPATIRWHASFGASYAMKNGWELSGAFTHALEAEKSGSNLTPGFGQPVTLSMYQNELSIGLSYKW</sequence>
<evidence type="ECO:0000256" key="5">
    <source>
        <dbReference type="ARBA" id="ARBA00022729"/>
    </source>
</evidence>
<evidence type="ECO:0000256" key="2">
    <source>
        <dbReference type="ARBA" id="ARBA00008163"/>
    </source>
</evidence>
<reference evidence="9 10" key="1">
    <citation type="submission" date="2019-03" db="EMBL/GenBank/DDBJ databases">
        <title>Ruegeria lutea sp. nov., a novel strain, isolated from marine sediment, the Masan Bay, South Korea.</title>
        <authorList>
            <person name="Kim J."/>
            <person name="Kim D.-Y."/>
            <person name="Lee S.-S."/>
        </authorList>
    </citation>
    <scope>NUCLEOTIDE SEQUENCE [LARGE SCALE GENOMIC DNA]</scope>
    <source>
        <strain evidence="9 10">318-1</strain>
    </source>
</reference>
<dbReference type="Pfam" id="PF03349">
    <property type="entry name" value="Toluene_X"/>
    <property type="match status" value="1"/>
</dbReference>
<comment type="subcellular location">
    <subcellularLocation>
        <location evidence="1">Cell outer membrane</location>
        <topology evidence="1">Multi-pass membrane protein</topology>
    </subcellularLocation>
</comment>
<dbReference type="Gene3D" id="2.40.160.60">
    <property type="entry name" value="Outer membrane protein transport protein (OMPP1/FadL/TodX)"/>
    <property type="match status" value="1"/>
</dbReference>
<protein>
    <recommendedName>
        <fullName evidence="11">Long-chain fatty acid transport protein</fullName>
    </recommendedName>
</protein>
<dbReference type="PANTHER" id="PTHR35093">
    <property type="entry name" value="OUTER MEMBRANE PROTEIN NMB0088-RELATED"/>
    <property type="match status" value="1"/>
</dbReference>
<evidence type="ECO:0000256" key="4">
    <source>
        <dbReference type="ARBA" id="ARBA00022692"/>
    </source>
</evidence>
<keyword evidence="4" id="KW-0812">Transmembrane</keyword>
<evidence type="ECO:0000256" key="3">
    <source>
        <dbReference type="ARBA" id="ARBA00022452"/>
    </source>
</evidence>
<evidence type="ECO:0000313" key="10">
    <source>
        <dbReference type="Proteomes" id="UP000295301"/>
    </source>
</evidence>
<comment type="similarity">
    <text evidence="2">Belongs to the OmpP1/FadL family.</text>
</comment>
<dbReference type="SUPFAM" id="SSF56935">
    <property type="entry name" value="Porins"/>
    <property type="match status" value="1"/>
</dbReference>
<gene>
    <name evidence="9" type="ORF">E1832_10800</name>
</gene>
<proteinExistence type="inferred from homology"/>
<feature type="chain" id="PRO_5020454334" description="Long-chain fatty acid transport protein" evidence="8">
    <location>
        <begin position="45"/>
        <end position="436"/>
    </location>
</feature>
<dbReference type="Proteomes" id="UP000295301">
    <property type="component" value="Unassembled WGS sequence"/>
</dbReference>
<dbReference type="GO" id="GO:0009279">
    <property type="term" value="C:cell outer membrane"/>
    <property type="evidence" value="ECO:0007669"/>
    <property type="project" value="UniProtKB-SubCell"/>
</dbReference>
<dbReference type="GO" id="GO:0015483">
    <property type="term" value="F:long-chain fatty acid transporting porin activity"/>
    <property type="evidence" value="ECO:0007669"/>
    <property type="project" value="TreeGrafter"/>
</dbReference>
<comment type="caution">
    <text evidence="9">The sequence shown here is derived from an EMBL/GenBank/DDBJ whole genome shotgun (WGS) entry which is preliminary data.</text>
</comment>
<evidence type="ECO:0000256" key="8">
    <source>
        <dbReference type="SAM" id="SignalP"/>
    </source>
</evidence>
<keyword evidence="10" id="KW-1185">Reference proteome</keyword>
<feature type="signal peptide" evidence="8">
    <location>
        <begin position="1"/>
        <end position="44"/>
    </location>
</feature>
<dbReference type="AlphaFoldDB" id="A0A4R5V5W6"/>
<keyword evidence="5 8" id="KW-0732">Signal</keyword>
<evidence type="ECO:0000256" key="6">
    <source>
        <dbReference type="ARBA" id="ARBA00023136"/>
    </source>
</evidence>
<name>A0A4R5V5W6_9RHOB</name>
<evidence type="ECO:0008006" key="11">
    <source>
        <dbReference type="Google" id="ProtNLM"/>
    </source>
</evidence>
<keyword evidence="3" id="KW-1134">Transmembrane beta strand</keyword>
<keyword evidence="7" id="KW-0998">Cell outer membrane</keyword>
<dbReference type="EMBL" id="SMUV01000065">
    <property type="protein sequence ID" value="TDK47372.1"/>
    <property type="molecule type" value="Genomic_DNA"/>
</dbReference>
<dbReference type="InterPro" id="IPR005017">
    <property type="entry name" value="OMPP1/FadL/TodX"/>
</dbReference>